<organism evidence="2 3">
    <name type="scientific">Bosea eneae</name>
    <dbReference type="NCBI Taxonomy" id="151454"/>
    <lineage>
        <taxon>Bacteria</taxon>
        <taxon>Pseudomonadati</taxon>
        <taxon>Pseudomonadota</taxon>
        <taxon>Alphaproteobacteria</taxon>
        <taxon>Hyphomicrobiales</taxon>
        <taxon>Boseaceae</taxon>
        <taxon>Bosea</taxon>
    </lineage>
</organism>
<feature type="transmembrane region" description="Helical" evidence="1">
    <location>
        <begin position="111"/>
        <end position="132"/>
    </location>
</feature>
<keyword evidence="1" id="KW-1133">Transmembrane helix</keyword>
<evidence type="ECO:0000313" key="3">
    <source>
        <dbReference type="Proteomes" id="UP001596053"/>
    </source>
</evidence>
<reference evidence="3" key="1">
    <citation type="journal article" date="2019" name="Int. J. Syst. Evol. Microbiol.">
        <title>The Global Catalogue of Microorganisms (GCM) 10K type strain sequencing project: providing services to taxonomists for standard genome sequencing and annotation.</title>
        <authorList>
            <consortium name="The Broad Institute Genomics Platform"/>
            <consortium name="The Broad Institute Genome Sequencing Center for Infectious Disease"/>
            <person name="Wu L."/>
            <person name="Ma J."/>
        </authorList>
    </citation>
    <scope>NUCLEOTIDE SEQUENCE [LARGE SCALE GENOMIC DNA]</scope>
    <source>
        <strain evidence="3">NCAIM B.01391</strain>
    </source>
</reference>
<keyword evidence="1" id="KW-0472">Membrane</keyword>
<comment type="caution">
    <text evidence="2">The sequence shown here is derived from an EMBL/GenBank/DDBJ whole genome shotgun (WGS) entry which is preliminary data.</text>
</comment>
<dbReference type="RefSeq" id="WP_377799999.1">
    <property type="nucleotide sequence ID" value="NZ_JBHSLW010000033.1"/>
</dbReference>
<accession>A0ABW0IX66</accession>
<name>A0ABW0IX66_9HYPH</name>
<proteinExistence type="predicted"/>
<keyword evidence="1" id="KW-0812">Transmembrane</keyword>
<sequence length="148" mass="15709">MAKRVPIPFSAGSVLLVGLWLVAQITPVLAEVCDKVVGEGWTPDQGPAGFSLQAKLFWFAGLGVIAILAKRSWLSGVLCCLAMLGLVLLWFEDPGEPIWQAAMREGCVRPTTLADVILQSIAVATFAALTLFQERLGSAPTNKADANG</sequence>
<feature type="transmembrane region" description="Helical" evidence="1">
    <location>
        <begin position="73"/>
        <end position="91"/>
    </location>
</feature>
<gene>
    <name evidence="2" type="ORF">ACFPOB_19340</name>
</gene>
<keyword evidence="3" id="KW-1185">Reference proteome</keyword>
<feature type="transmembrane region" description="Helical" evidence="1">
    <location>
        <begin position="46"/>
        <end position="68"/>
    </location>
</feature>
<evidence type="ECO:0000313" key="2">
    <source>
        <dbReference type="EMBL" id="MFC5421716.1"/>
    </source>
</evidence>
<evidence type="ECO:0000256" key="1">
    <source>
        <dbReference type="SAM" id="Phobius"/>
    </source>
</evidence>
<protein>
    <submittedName>
        <fullName evidence="2">Uncharacterized protein</fullName>
    </submittedName>
</protein>
<dbReference type="Proteomes" id="UP001596053">
    <property type="component" value="Unassembled WGS sequence"/>
</dbReference>
<dbReference type="EMBL" id="JBHSLW010000033">
    <property type="protein sequence ID" value="MFC5421716.1"/>
    <property type="molecule type" value="Genomic_DNA"/>
</dbReference>